<gene>
    <name evidence="7" type="ORF">HW423_05095</name>
</gene>
<dbReference type="Proteomes" id="UP000571018">
    <property type="component" value="Unassembled WGS sequence"/>
</dbReference>
<keyword evidence="8" id="KW-1185">Reference proteome</keyword>
<evidence type="ECO:0000256" key="2">
    <source>
        <dbReference type="ARBA" id="ARBA00022679"/>
    </source>
</evidence>
<dbReference type="SUPFAM" id="SSF51161">
    <property type="entry name" value="Trimeric LpxA-like enzymes"/>
    <property type="match status" value="1"/>
</dbReference>
<dbReference type="SMART" id="SM01266">
    <property type="entry name" value="Mac"/>
    <property type="match status" value="1"/>
</dbReference>
<sequence length="185" mass="20469">MNTNEIYEKMHSGEVYTENQETLQEQAKYRDLLFQFNHTLPSKTQEKSLILSKLLGSIGENSYIEPPLHANWGKNTYIGDGVYINFSLTLVDDTHVEIGDNTMIGPNVTIITASHPIDPKERLSHAQFNRPVMVGKNVWIGANVTIFPGVTIGENSVIGAGSIVTKDIPENVLAFGTPCKIVKDI</sequence>
<keyword evidence="4 5" id="KW-0012">Acyltransferase</keyword>
<dbReference type="InterPro" id="IPR011004">
    <property type="entry name" value="Trimer_LpxA-like_sf"/>
</dbReference>
<evidence type="ECO:0000313" key="7">
    <source>
        <dbReference type="EMBL" id="MBA5729158.1"/>
    </source>
</evidence>
<dbReference type="EC" id="2.3.1.-" evidence="5"/>
<evidence type="ECO:0000259" key="6">
    <source>
        <dbReference type="SMART" id="SM01266"/>
    </source>
</evidence>
<dbReference type="PANTHER" id="PTHR43017:SF1">
    <property type="entry name" value="ACETYLTRANSFERASE YJL218W-RELATED"/>
    <property type="match status" value="1"/>
</dbReference>
<dbReference type="Pfam" id="PF12464">
    <property type="entry name" value="Mac"/>
    <property type="match status" value="1"/>
</dbReference>
<dbReference type="InterPro" id="IPR039369">
    <property type="entry name" value="LacA-like"/>
</dbReference>
<evidence type="ECO:0000256" key="4">
    <source>
        <dbReference type="ARBA" id="ARBA00023315"/>
    </source>
</evidence>
<organism evidence="7 8">
    <name type="scientific">Ruoffia halotolerans</name>
    <dbReference type="NCBI Taxonomy" id="2748684"/>
    <lineage>
        <taxon>Bacteria</taxon>
        <taxon>Bacillati</taxon>
        <taxon>Bacillota</taxon>
        <taxon>Bacilli</taxon>
        <taxon>Lactobacillales</taxon>
        <taxon>Aerococcaceae</taxon>
        <taxon>Ruoffia</taxon>
    </lineage>
</organism>
<comment type="similarity">
    <text evidence="1 5">Belongs to the transferase hexapeptide repeat family.</text>
</comment>
<dbReference type="PROSITE" id="PS00101">
    <property type="entry name" value="HEXAPEP_TRANSFERASES"/>
    <property type="match status" value="1"/>
</dbReference>
<keyword evidence="3" id="KW-0677">Repeat</keyword>
<accession>A0A839A5X0</accession>
<name>A0A839A5X0_9LACT</name>
<dbReference type="RefSeq" id="WP_218930862.1">
    <property type="nucleotide sequence ID" value="NZ_JACAOA010000010.1"/>
</dbReference>
<feature type="domain" description="Maltose/galactoside acetyltransferase" evidence="6">
    <location>
        <begin position="7"/>
        <end position="60"/>
    </location>
</feature>
<evidence type="ECO:0000256" key="1">
    <source>
        <dbReference type="ARBA" id="ARBA00007274"/>
    </source>
</evidence>
<dbReference type="AlphaFoldDB" id="A0A839A5X0"/>
<dbReference type="GO" id="GO:0008870">
    <property type="term" value="F:galactoside O-acetyltransferase activity"/>
    <property type="evidence" value="ECO:0007669"/>
    <property type="project" value="TreeGrafter"/>
</dbReference>
<dbReference type="PANTHER" id="PTHR43017">
    <property type="entry name" value="GALACTOSIDE O-ACETYLTRANSFERASE"/>
    <property type="match status" value="1"/>
</dbReference>
<dbReference type="Pfam" id="PF14602">
    <property type="entry name" value="Hexapep_2"/>
    <property type="match status" value="1"/>
</dbReference>
<dbReference type="CDD" id="cd03357">
    <property type="entry name" value="LbH_MAT_GAT"/>
    <property type="match status" value="1"/>
</dbReference>
<evidence type="ECO:0000256" key="3">
    <source>
        <dbReference type="ARBA" id="ARBA00022737"/>
    </source>
</evidence>
<dbReference type="EMBL" id="JACAOA010000010">
    <property type="protein sequence ID" value="MBA5729158.1"/>
    <property type="molecule type" value="Genomic_DNA"/>
</dbReference>
<reference evidence="7 8" key="1">
    <citation type="submission" date="2020-06" db="EMBL/GenBank/DDBJ databases">
        <title>Reclassification of Facklamia ignava, Facklamia soureckii and Facklami tabacinasalis as Falseniella iganva gen. nov., comb. nov., Hutsoniella ignava gen. nov., comb. nov., and Ruoffia tabacinasalis gen. nov., comb. nov and description of Ruoffia haltotolerans sp. nov., isolated from hypersaline Inland Sea of Qatar.</title>
        <authorList>
            <person name="Fotedar R."/>
            <person name="Sankaranarayanan K."/>
            <person name="Lawson P."/>
            <person name="Caldwell M."/>
            <person name="Zeyara A."/>
            <person name="Al Malki A."/>
            <person name="Ali M."/>
        </authorList>
    </citation>
    <scope>NUCLEOTIDE SEQUENCE [LARGE SCALE GENOMIC DNA]</scope>
    <source>
        <strain evidence="7 8">INB8</strain>
    </source>
</reference>
<dbReference type="InterPro" id="IPR001451">
    <property type="entry name" value="Hexapep"/>
</dbReference>
<proteinExistence type="inferred from homology"/>
<evidence type="ECO:0000256" key="5">
    <source>
        <dbReference type="RuleBase" id="RU367021"/>
    </source>
</evidence>
<dbReference type="InterPro" id="IPR018357">
    <property type="entry name" value="Hexapep_transf_CS"/>
</dbReference>
<keyword evidence="2 5" id="KW-0808">Transferase</keyword>
<protein>
    <recommendedName>
        <fullName evidence="5">Acetyltransferase</fullName>
        <ecNumber evidence="5">2.3.1.-</ecNumber>
    </recommendedName>
</protein>
<dbReference type="Gene3D" id="2.160.10.10">
    <property type="entry name" value="Hexapeptide repeat proteins"/>
    <property type="match status" value="1"/>
</dbReference>
<dbReference type="InterPro" id="IPR024688">
    <property type="entry name" value="Mac_dom"/>
</dbReference>
<evidence type="ECO:0000313" key="8">
    <source>
        <dbReference type="Proteomes" id="UP000571018"/>
    </source>
</evidence>
<comment type="caution">
    <text evidence="7">The sequence shown here is derived from an EMBL/GenBank/DDBJ whole genome shotgun (WGS) entry which is preliminary data.</text>
</comment>
<dbReference type="FunFam" id="2.160.10.10:FF:000025">
    <property type="entry name" value="Hexapeptide-repeat containing-acetyltransferase"/>
    <property type="match status" value="1"/>
</dbReference>